<dbReference type="AlphaFoldDB" id="A0A1B7LXN1"/>
<reference evidence="1 2" key="1">
    <citation type="submission" date="2016-04" db="EMBL/GenBank/DDBJ databases">
        <title>First whole genome shotgun sequence of the bacterium Enteractinococcus sp. strain UASWS1574.</title>
        <authorList>
            <person name="Crovadore J."/>
            <person name="Chablais R."/>
            <person name="Lefort F."/>
        </authorList>
    </citation>
    <scope>NUCLEOTIDE SEQUENCE [LARGE SCALE GENOMIC DNA]</scope>
    <source>
        <strain evidence="1 2">UASWS1574</strain>
    </source>
</reference>
<dbReference type="Proteomes" id="UP000078292">
    <property type="component" value="Unassembled WGS sequence"/>
</dbReference>
<evidence type="ECO:0000313" key="2">
    <source>
        <dbReference type="Proteomes" id="UP000078292"/>
    </source>
</evidence>
<comment type="caution">
    <text evidence="1">The sequence shown here is derived from an EMBL/GenBank/DDBJ whole genome shotgun (WGS) entry which is preliminary data.</text>
</comment>
<dbReference type="OrthoDB" id="4964877at2"/>
<protein>
    <submittedName>
        <fullName evidence="1">Uncharacterized protein</fullName>
    </submittedName>
</protein>
<sequence>MFEAKTLDHRNVGQTLIYRGGQSVAVIQAIHHYPDKGTVDVVTPEEVVTYKEDDWVNTTLSPELNMIRVVYKSWIERDATLTESDLNDLMNKFSRGDNNGF</sequence>
<name>A0A1B7LXN1_9MICC</name>
<evidence type="ECO:0000313" key="1">
    <source>
        <dbReference type="EMBL" id="OAV59927.1"/>
    </source>
</evidence>
<organism evidence="1 2">
    <name type="scientific">Enteractinococcus helveticum</name>
    <dbReference type="NCBI Taxonomy" id="1837282"/>
    <lineage>
        <taxon>Bacteria</taxon>
        <taxon>Bacillati</taxon>
        <taxon>Actinomycetota</taxon>
        <taxon>Actinomycetes</taxon>
        <taxon>Micrococcales</taxon>
        <taxon>Micrococcaceae</taxon>
    </lineage>
</organism>
<accession>A0A1B7LXN1</accession>
<dbReference type="EMBL" id="LXEY01000021">
    <property type="protein sequence ID" value="OAV59927.1"/>
    <property type="molecule type" value="Genomic_DNA"/>
</dbReference>
<keyword evidence="2" id="KW-1185">Reference proteome</keyword>
<dbReference type="RefSeq" id="WP_043058413.1">
    <property type="nucleotide sequence ID" value="NZ_LXEY01000021.1"/>
</dbReference>
<proteinExistence type="predicted"/>
<gene>
    <name evidence="1" type="ORF">A6F49_14380</name>
</gene>